<dbReference type="Pfam" id="PF07944">
    <property type="entry name" value="Beta-AFase-like_GH127_cat"/>
    <property type="match status" value="1"/>
</dbReference>
<dbReference type="InterPro" id="IPR035986">
    <property type="entry name" value="PKD_dom_sf"/>
</dbReference>
<feature type="domain" description="Non-reducing end beta-L-arabinofuranosidase-like GH127 catalytic" evidence="2">
    <location>
        <begin position="352"/>
        <end position="659"/>
    </location>
</feature>
<reference evidence="5 6" key="1">
    <citation type="submission" date="2018-09" db="EMBL/GenBank/DDBJ databases">
        <title>Genome sequencing of strain 6GH32-13.</title>
        <authorList>
            <person name="Weon H.-Y."/>
            <person name="Heo J."/>
            <person name="Kwon S.-W."/>
        </authorList>
    </citation>
    <scope>NUCLEOTIDE SEQUENCE [LARGE SCALE GENOMIC DNA]</scope>
    <source>
        <strain evidence="5 6">5GH32-13</strain>
    </source>
</reference>
<dbReference type="Gene3D" id="2.60.40.10">
    <property type="entry name" value="Immunoglobulins"/>
    <property type="match status" value="1"/>
</dbReference>
<gene>
    <name evidence="5" type="ORF">D3H65_04990</name>
</gene>
<feature type="region of interest" description="Disordered" evidence="1">
    <location>
        <begin position="37"/>
        <end position="62"/>
    </location>
</feature>
<dbReference type="InterPro" id="IPR012878">
    <property type="entry name" value="Beta-AFase-like_GH127_cat"/>
</dbReference>
<evidence type="ECO:0000256" key="1">
    <source>
        <dbReference type="SAM" id="MobiDB-lite"/>
    </source>
</evidence>
<dbReference type="InterPro" id="IPR049046">
    <property type="entry name" value="Beta-AFase-like_GH127_middle"/>
</dbReference>
<dbReference type="KEGG" id="pseg:D3H65_04990"/>
<organism evidence="5 6">
    <name type="scientific">Paraflavitalea soli</name>
    <dbReference type="NCBI Taxonomy" id="2315862"/>
    <lineage>
        <taxon>Bacteria</taxon>
        <taxon>Pseudomonadati</taxon>
        <taxon>Bacteroidota</taxon>
        <taxon>Chitinophagia</taxon>
        <taxon>Chitinophagales</taxon>
        <taxon>Chitinophagaceae</taxon>
        <taxon>Paraflavitalea</taxon>
    </lineage>
</organism>
<dbReference type="InterPro" id="IPR049049">
    <property type="entry name" value="Beta-AFase-like_GH127_C"/>
</dbReference>
<feature type="domain" description="Non-reducing end beta-L-arabinofuranosidase-like GH127 middle" evidence="3">
    <location>
        <begin position="674"/>
        <end position="781"/>
    </location>
</feature>
<dbReference type="SUPFAM" id="SSF49299">
    <property type="entry name" value="PKD domain"/>
    <property type="match status" value="1"/>
</dbReference>
<dbReference type="PANTHER" id="PTHR43465">
    <property type="entry name" value="DUF1680 DOMAIN PROTEIN (AFU_ORTHOLOGUE AFUA_1G08910)"/>
    <property type="match status" value="1"/>
</dbReference>
<sequence length="904" mass="100111">MAAPAIGQEKSPDPRPNLAIVASPSAINRFGGSLDALNDGLTPTPRGNQRGGGGGNRPQPPRSQFWVQYEWAQPVSTKEIAVYWWDYNSAIRLPMAYRLEYWDGSNFVPVKNAAGFGLANNQYNATTFDEIKTTKLRLALDSADRGSSTLVEWAVYKTENSPSPAPVVIAGIDRDVMVGGKSYLAATIKSVTPVSNVSWAKASGPGNVIFSNTGDKNATAQFTTPGKYELKLTATEGKNTVASTLKVIVHQPPKAKRLDVVYTKRYKIDSKLWSDRAKAMIVNWIPFCIDQNERTDLTTGEGGLDNFIEAAKAIRGEPHAKHKGYVFSNAWVHQTVESMCIALMVDPQGDAAIIAAQEKMKKKLEEWIPIILAAQEPDGYLHTAYTLRDTAHWKTRWNPRNRGDHEGYVAGYFIESAINHYTLTEGKDKRLYDAAKRLADCWVANIGPGKIAWYDGHQEMEQALVRFGRFVNDMEGKGSHGDSYVNLAKFLLDNRKDGSEYDQSHVPVQQQYEAVGHAVRATYNYSAMADVAAETGDVDYQSAVMSLWNNMINKKYYLTGGIGSGETSEGFGGNYSLRNNAYCESCSSAGLIFFQYKMNLAYHDAKYADLYEESMYNALLGSIDLEGKNFYYTNPLSSAQGRYAWHVCPCCVGNIPRTLLMIPTWTYVTGEDGLYVNMYVGSTIKVERVVGTDVEMVQKTDYPWSGNVGITVNPKASKTFTVYVRVPNRTTSELYTPVPQVSGLKSLKVNGQAVPVKIENGYVAIRRAWKKGDKIDIVLPMEIQKVTADERIEADRGRVALRVGPLIYNVETADNNGDINKVIGKTPLTMEWKPTFLNGVMTIKGTWSDGTPLIAIPNFARLNRIPTTPLPAAGQQTQPTRPNEPPQARMDRVAASAVWIKEKE</sequence>
<evidence type="ECO:0000313" key="5">
    <source>
        <dbReference type="EMBL" id="AXY78520.1"/>
    </source>
</evidence>
<protein>
    <recommendedName>
        <fullName evidence="7">Tat pathway signal protein</fullName>
    </recommendedName>
</protein>
<evidence type="ECO:0000259" key="2">
    <source>
        <dbReference type="Pfam" id="PF07944"/>
    </source>
</evidence>
<accession>A0A3B7MZJ8</accession>
<evidence type="ECO:0000259" key="4">
    <source>
        <dbReference type="Pfam" id="PF20737"/>
    </source>
</evidence>
<keyword evidence="6" id="KW-1185">Reference proteome</keyword>
<name>A0A3B7MZJ8_9BACT</name>
<dbReference type="EMBL" id="CP032157">
    <property type="protein sequence ID" value="AXY78520.1"/>
    <property type="molecule type" value="Genomic_DNA"/>
</dbReference>
<dbReference type="InterPro" id="IPR049174">
    <property type="entry name" value="Beta-AFase-like"/>
</dbReference>
<dbReference type="PANTHER" id="PTHR43465:SF2">
    <property type="entry name" value="DUF1680 DOMAIN PROTEIN (AFU_ORTHOLOGUE AFUA_1G08910)"/>
    <property type="match status" value="1"/>
</dbReference>
<dbReference type="Pfam" id="PF20736">
    <property type="entry name" value="Glyco_hydro127M"/>
    <property type="match status" value="1"/>
</dbReference>
<dbReference type="SUPFAM" id="SSF48208">
    <property type="entry name" value="Six-hairpin glycosidases"/>
    <property type="match status" value="1"/>
</dbReference>
<dbReference type="InterPro" id="IPR008928">
    <property type="entry name" value="6-hairpin_glycosidase_sf"/>
</dbReference>
<dbReference type="OrthoDB" id="9757939at2"/>
<proteinExistence type="predicted"/>
<dbReference type="Pfam" id="PF20737">
    <property type="entry name" value="Glyco_hydro127C"/>
    <property type="match status" value="1"/>
</dbReference>
<dbReference type="InterPro" id="IPR013783">
    <property type="entry name" value="Ig-like_fold"/>
</dbReference>
<feature type="region of interest" description="Disordered" evidence="1">
    <location>
        <begin position="867"/>
        <end position="890"/>
    </location>
</feature>
<dbReference type="Gene3D" id="2.60.120.260">
    <property type="entry name" value="Galactose-binding domain-like"/>
    <property type="match status" value="1"/>
</dbReference>
<feature type="domain" description="Non-reducing end beta-L-arabinofuranosidase-like GH127 C-terminal" evidence="4">
    <location>
        <begin position="784"/>
        <end position="866"/>
    </location>
</feature>
<evidence type="ECO:0008006" key="7">
    <source>
        <dbReference type="Google" id="ProtNLM"/>
    </source>
</evidence>
<evidence type="ECO:0000259" key="3">
    <source>
        <dbReference type="Pfam" id="PF20736"/>
    </source>
</evidence>
<dbReference type="Proteomes" id="UP000263900">
    <property type="component" value="Chromosome"/>
</dbReference>
<dbReference type="GO" id="GO:0005975">
    <property type="term" value="P:carbohydrate metabolic process"/>
    <property type="evidence" value="ECO:0007669"/>
    <property type="project" value="InterPro"/>
</dbReference>
<evidence type="ECO:0000313" key="6">
    <source>
        <dbReference type="Proteomes" id="UP000263900"/>
    </source>
</evidence>
<dbReference type="AlphaFoldDB" id="A0A3B7MZJ8"/>